<evidence type="ECO:0000313" key="4">
    <source>
        <dbReference type="Proteomes" id="UP000832072"/>
    </source>
</evidence>
<dbReference type="Pfam" id="PF25623">
    <property type="entry name" value="T4_CASP"/>
    <property type="match status" value="1"/>
</dbReference>
<evidence type="ECO:0000256" key="1">
    <source>
        <dbReference type="SAM" id="Coils"/>
    </source>
</evidence>
<keyword evidence="4" id="KW-1185">Reference proteome</keyword>
<organism evidence="3 4">
    <name type="scientific">Cronobacter phage LPCS28</name>
    <dbReference type="NCBI Taxonomy" id="2924885"/>
    <lineage>
        <taxon>Viruses</taxon>
        <taxon>Duplodnaviria</taxon>
        <taxon>Heunggongvirae</taxon>
        <taxon>Uroviricota</taxon>
        <taxon>Caudoviricetes</taxon>
        <taxon>Pantevenvirales</taxon>
        <taxon>Straboviridae</taxon>
        <taxon>Nanhuvirus</taxon>
        <taxon>Nanhuvirus LPCS28</taxon>
    </lineage>
</organism>
<feature type="compositionally biased region" description="Basic and acidic residues" evidence="2">
    <location>
        <begin position="215"/>
        <end position="245"/>
    </location>
</feature>
<evidence type="ECO:0000313" key="3">
    <source>
        <dbReference type="EMBL" id="UNY47121.1"/>
    </source>
</evidence>
<dbReference type="Proteomes" id="UP000832072">
    <property type="component" value="Segment"/>
</dbReference>
<feature type="region of interest" description="Disordered" evidence="2">
    <location>
        <begin position="215"/>
        <end position="275"/>
    </location>
</feature>
<keyword evidence="1" id="KW-0175">Coiled coil</keyword>
<feature type="coiled-coil region" evidence="1">
    <location>
        <begin position="137"/>
        <end position="171"/>
    </location>
</feature>
<protein>
    <recommendedName>
        <fullName evidence="5">Prohead core scaffold protein</fullName>
    </recommendedName>
</protein>
<dbReference type="EMBL" id="OM638103">
    <property type="protein sequence ID" value="UNY47121.1"/>
    <property type="molecule type" value="Genomic_DNA"/>
</dbReference>
<name>A0AAE9K5I0_9CAUD</name>
<proteinExistence type="predicted"/>
<gene>
    <name evidence="3" type="ORF">EHEKIMEA_00239</name>
</gene>
<dbReference type="InterPro" id="IPR057966">
    <property type="entry name" value="T4_SCAF"/>
</dbReference>
<reference evidence="3 4" key="1">
    <citation type="submission" date="2022-02" db="EMBL/GenBank/DDBJ databases">
        <authorList>
            <person name="Tian F."/>
            <person name="Li J."/>
            <person name="Li F."/>
            <person name="Tong Y."/>
        </authorList>
    </citation>
    <scope>NUCLEOTIDE SEQUENCE [LARGE SCALE GENOMIC DNA]</scope>
</reference>
<evidence type="ECO:0008006" key="5">
    <source>
        <dbReference type="Google" id="ProtNLM"/>
    </source>
</evidence>
<accession>A0AAE9K5I0</accession>
<evidence type="ECO:0000256" key="2">
    <source>
        <dbReference type="SAM" id="MobiDB-lite"/>
    </source>
</evidence>
<sequence>MSLKDQLLAESKNIDTPIELDNIFESVELNEDTKTKFSAVFESAVKARALTLAESHIEAISARADELVEARVEEEVEEINESVNTYFDHLVESWKEDNKVALENGMKVDLFESLMASMKAVFVEHNIEVPAESVNVVSEMEAELAESAEELNKVVKSNKQLREENNALKMAESVKTATANLTESQKEKVATLVEGLKFDDKFQAKLDAIVEMVESKSPAEEAHSPADTEKQEKSQTKAATEKVGKDVAGNKSGKIDENLDGLNGDPEAPIVEAKKTPSYMEQYARAI</sequence>